<dbReference type="PANTHER" id="PTHR43489:SF3">
    <property type="entry name" value="XYLOSE ISOMERASE DOMAIN PROTEIN TIM BARREL"/>
    <property type="match status" value="1"/>
</dbReference>
<feature type="domain" description="Xylose isomerase-like TIM barrel" evidence="2">
    <location>
        <begin position="122"/>
        <end position="303"/>
    </location>
</feature>
<evidence type="ECO:0000259" key="2">
    <source>
        <dbReference type="Pfam" id="PF01261"/>
    </source>
</evidence>
<proteinExistence type="predicted"/>
<keyword evidence="1" id="KW-0413">Isomerase</keyword>
<dbReference type="InterPro" id="IPR050417">
    <property type="entry name" value="Sugar_Epim/Isomerase"/>
</dbReference>
<dbReference type="PANTHER" id="PTHR43489">
    <property type="entry name" value="ISOMERASE"/>
    <property type="match status" value="1"/>
</dbReference>
<protein>
    <submittedName>
        <fullName evidence="3">TIM barrel protein</fullName>
    </submittedName>
</protein>
<evidence type="ECO:0000256" key="1">
    <source>
        <dbReference type="ARBA" id="ARBA00023235"/>
    </source>
</evidence>
<dbReference type="InterPro" id="IPR013022">
    <property type="entry name" value="Xyl_isomerase-like_TIM-brl"/>
</dbReference>
<evidence type="ECO:0000313" key="4">
    <source>
        <dbReference type="Proteomes" id="UP001430396"/>
    </source>
</evidence>
<dbReference type="InterPro" id="IPR036237">
    <property type="entry name" value="Xyl_isomerase-like_sf"/>
</dbReference>
<dbReference type="Pfam" id="PF01261">
    <property type="entry name" value="AP_endonuc_2"/>
    <property type="match status" value="1"/>
</dbReference>
<dbReference type="SUPFAM" id="SSF51658">
    <property type="entry name" value="Xylose isomerase-like"/>
    <property type="match status" value="1"/>
</dbReference>
<organism evidence="3 4">
    <name type="scientific">Xanthomonas melonis</name>
    <dbReference type="NCBI Taxonomy" id="56456"/>
    <lineage>
        <taxon>Bacteria</taxon>
        <taxon>Pseudomonadati</taxon>
        <taxon>Pseudomonadota</taxon>
        <taxon>Gammaproteobacteria</taxon>
        <taxon>Lysobacterales</taxon>
        <taxon>Lysobacteraceae</taxon>
        <taxon>Xanthomonas</taxon>
    </lineage>
</organism>
<keyword evidence="4" id="KW-1185">Reference proteome</keyword>
<dbReference type="RefSeq" id="WP_230436642.1">
    <property type="nucleotide sequence ID" value="NZ_JAFFQH010000183.1"/>
</dbReference>
<comment type="caution">
    <text evidence="3">The sequence shown here is derived from an EMBL/GenBank/DDBJ whole genome shotgun (WGS) entry which is preliminary data.</text>
</comment>
<dbReference type="Proteomes" id="UP001430396">
    <property type="component" value="Unassembled WGS sequence"/>
</dbReference>
<dbReference type="EMBL" id="JAFFQI010000193">
    <property type="protein sequence ID" value="MCD0267096.1"/>
    <property type="molecule type" value="Genomic_DNA"/>
</dbReference>
<dbReference type="PROSITE" id="PS51318">
    <property type="entry name" value="TAT"/>
    <property type="match status" value="1"/>
</dbReference>
<sequence>MSIRSSGPAPAPGFTRRDALRVAVAGSLGLGATSVLPALAVDASRKATGEGKDKGKGKLKHSVARWTFPQQSVAQLCQTVKRLGFAAIDLVGPADWPTLKANGVDSSMCNGAEIGLDKGFANRQFHDQLVERYTRHIDLVADAGYRNLICFSGNRNGMDPQDGMAHAEAGLKRILGHAEKRGVVLVMELLNSRVDHPDYLCDHSAWGVELCRRIGSEHFGLLYDIYHMQIMEGDIIATIGKHHTFFKHYHTAGVPGRHEIGDAQELHYPAICRAIRDTGFDGYLAQEFIPTAPDPVGSLREAIRLCDV</sequence>
<reference evidence="3" key="1">
    <citation type="submission" date="2021-02" db="EMBL/GenBank/DDBJ databases">
        <title>Copper resistance gene diversity in local Xanthomonas species at agrochemical polluted sites in Trinidad, Trinidad and Tobago.</title>
        <authorList>
            <person name="Ramnarine S.D.B.J."/>
            <person name="Ramsubhag A."/>
            <person name="Jayaraman J."/>
        </authorList>
    </citation>
    <scope>NUCLEOTIDE SEQUENCE</scope>
    <source>
        <strain evidence="3">CaNP6A</strain>
    </source>
</reference>
<accession>A0ABS8NW72</accession>
<evidence type="ECO:0000313" key="3">
    <source>
        <dbReference type="EMBL" id="MCD0267096.1"/>
    </source>
</evidence>
<name>A0ABS8NW72_9XANT</name>
<gene>
    <name evidence="3" type="ORF">JWH11_11745</name>
</gene>
<dbReference type="Gene3D" id="3.20.20.150">
    <property type="entry name" value="Divalent-metal-dependent TIM barrel enzymes"/>
    <property type="match status" value="1"/>
</dbReference>
<dbReference type="InterPro" id="IPR006311">
    <property type="entry name" value="TAT_signal"/>
</dbReference>